<feature type="region of interest" description="Disordered" evidence="1">
    <location>
        <begin position="107"/>
        <end position="129"/>
    </location>
</feature>
<keyword evidence="3" id="KW-0863">Zinc-finger</keyword>
<accession>A0AAD6VG91</accession>
<dbReference type="SUPFAM" id="SSF57850">
    <property type="entry name" value="RING/U-box"/>
    <property type="match status" value="1"/>
</dbReference>
<keyword evidence="3" id="KW-0479">Metal-binding</keyword>
<dbReference type="SMART" id="SM00355">
    <property type="entry name" value="ZnF_C2H2"/>
    <property type="match status" value="3"/>
</dbReference>
<gene>
    <name evidence="3" type="ORF">GGX14DRAFT_622116</name>
</gene>
<feature type="compositionally biased region" description="Acidic residues" evidence="1">
    <location>
        <begin position="118"/>
        <end position="129"/>
    </location>
</feature>
<evidence type="ECO:0000313" key="3">
    <source>
        <dbReference type="EMBL" id="KAJ7212159.1"/>
    </source>
</evidence>
<dbReference type="InterPro" id="IPR013083">
    <property type="entry name" value="Znf_RING/FYVE/PHD"/>
</dbReference>
<dbReference type="GO" id="GO:0008270">
    <property type="term" value="F:zinc ion binding"/>
    <property type="evidence" value="ECO:0007669"/>
    <property type="project" value="UniProtKB-KW"/>
</dbReference>
<dbReference type="EMBL" id="JARJCW010000024">
    <property type="protein sequence ID" value="KAJ7212159.1"/>
    <property type="molecule type" value="Genomic_DNA"/>
</dbReference>
<feature type="domain" description="C2H2-type" evidence="2">
    <location>
        <begin position="34"/>
        <end position="56"/>
    </location>
</feature>
<dbReference type="InterPro" id="IPR013087">
    <property type="entry name" value="Znf_C2H2_type"/>
</dbReference>
<keyword evidence="3" id="KW-0862">Zinc</keyword>
<name>A0AAD6VG91_9AGAR</name>
<comment type="caution">
    <text evidence="3">The sequence shown here is derived from an EMBL/GenBank/DDBJ whole genome shotgun (WGS) entry which is preliminary data.</text>
</comment>
<dbReference type="PROSITE" id="PS00028">
    <property type="entry name" value="ZINC_FINGER_C2H2_1"/>
    <property type="match status" value="1"/>
</dbReference>
<dbReference type="Proteomes" id="UP001219525">
    <property type="component" value="Unassembled WGS sequence"/>
</dbReference>
<organism evidence="3 4">
    <name type="scientific">Mycena pura</name>
    <dbReference type="NCBI Taxonomy" id="153505"/>
    <lineage>
        <taxon>Eukaryota</taxon>
        <taxon>Fungi</taxon>
        <taxon>Dikarya</taxon>
        <taxon>Basidiomycota</taxon>
        <taxon>Agaricomycotina</taxon>
        <taxon>Agaricomycetes</taxon>
        <taxon>Agaricomycetidae</taxon>
        <taxon>Agaricales</taxon>
        <taxon>Marasmiineae</taxon>
        <taxon>Mycenaceae</taxon>
        <taxon>Mycena</taxon>
    </lineage>
</organism>
<dbReference type="Gene3D" id="3.30.40.10">
    <property type="entry name" value="Zinc/RING finger domain, C3HC4 (zinc finger)"/>
    <property type="match status" value="1"/>
</dbReference>
<evidence type="ECO:0000259" key="2">
    <source>
        <dbReference type="PROSITE" id="PS00028"/>
    </source>
</evidence>
<keyword evidence="4" id="KW-1185">Reference proteome</keyword>
<evidence type="ECO:0000256" key="1">
    <source>
        <dbReference type="SAM" id="MobiDB-lite"/>
    </source>
</evidence>
<dbReference type="AlphaFoldDB" id="A0AAD6VG91"/>
<sequence length="203" mass="23461">MPVNECYCARCDLYFDSLAQRSDHVQATATHPECDYCKRRFLNNNTLRNHYIYSRHHHYCASCEIEYQSPAGLRYHIEHAPVHCDDSDEEEDANDDTHIASPEWEEEMGQLSYPDEPAQPEDSDNSWEEYDDYDYEDAEELLDSLYEEDGQSDDDDSQETVVFNFFCPMCRKIPNSVCCTPCGHIFCLTYVPAAATGKVIAHI</sequence>
<reference evidence="3" key="1">
    <citation type="submission" date="2023-03" db="EMBL/GenBank/DDBJ databases">
        <title>Massive genome expansion in bonnet fungi (Mycena s.s.) driven by repeated elements and novel gene families across ecological guilds.</title>
        <authorList>
            <consortium name="Lawrence Berkeley National Laboratory"/>
            <person name="Harder C.B."/>
            <person name="Miyauchi S."/>
            <person name="Viragh M."/>
            <person name="Kuo A."/>
            <person name="Thoen E."/>
            <person name="Andreopoulos B."/>
            <person name="Lu D."/>
            <person name="Skrede I."/>
            <person name="Drula E."/>
            <person name="Henrissat B."/>
            <person name="Morin E."/>
            <person name="Kohler A."/>
            <person name="Barry K."/>
            <person name="LaButti K."/>
            <person name="Morin E."/>
            <person name="Salamov A."/>
            <person name="Lipzen A."/>
            <person name="Mereny Z."/>
            <person name="Hegedus B."/>
            <person name="Baldrian P."/>
            <person name="Stursova M."/>
            <person name="Weitz H."/>
            <person name="Taylor A."/>
            <person name="Grigoriev I.V."/>
            <person name="Nagy L.G."/>
            <person name="Martin F."/>
            <person name="Kauserud H."/>
        </authorList>
    </citation>
    <scope>NUCLEOTIDE SEQUENCE</scope>
    <source>
        <strain evidence="3">9144</strain>
    </source>
</reference>
<protein>
    <submittedName>
        <fullName evidence="3">Zinc-finger-containing protein</fullName>
    </submittedName>
</protein>
<evidence type="ECO:0000313" key="4">
    <source>
        <dbReference type="Proteomes" id="UP001219525"/>
    </source>
</evidence>
<proteinExistence type="predicted"/>